<name>A0A4Y2H5X5_ARAVE</name>
<accession>A0A4Y2H5X5</accession>
<evidence type="ECO:0000259" key="2">
    <source>
        <dbReference type="PROSITE" id="PS50879"/>
    </source>
</evidence>
<comment type="caution">
    <text evidence="3">The sequence shown here is derived from an EMBL/GenBank/DDBJ whole genome shotgun (WGS) entry which is preliminary data.</text>
</comment>
<dbReference type="GO" id="GO:0042575">
    <property type="term" value="C:DNA polymerase complex"/>
    <property type="evidence" value="ECO:0007669"/>
    <property type="project" value="UniProtKB-ARBA"/>
</dbReference>
<dbReference type="PROSITE" id="PS50878">
    <property type="entry name" value="RT_POL"/>
    <property type="match status" value="1"/>
</dbReference>
<sequence length="376" mass="42856">MDSSKNAYTLVLRAKSLNSFTISCKTECCRFVGETSFRKQKLPSVALHKEACFPPILFAIFLFDFEDTLEEGVQVSIFADDIFIYCSHNSPDHIVKKLRRTLNNVYQWCKYWRLNISPEKCAIADLSRRMPSHPDISYAGVPLPWKTEIKYLGFIFSKTNQNNINIKYLRTKARRKINALKSIAYKTYGPRTKDLISIVNNSICSLFFYNCSTINKWSATHLNICDVIQTTALRAAMGLPIWTPNIILLKLAAQETLSRKIKRLATQSFLKHIAYGAHSPLYRNDEALALCQALDELPNDEDNLRLLTDSLSVLQALANLSIKSNKIILRLAAKIATREKFHQNIVLLWTPGHAGIKWNEKADNLARRVSESDPNI</sequence>
<proteinExistence type="predicted"/>
<dbReference type="InterPro" id="IPR043502">
    <property type="entry name" value="DNA/RNA_pol_sf"/>
</dbReference>
<dbReference type="OrthoDB" id="6628575at2759"/>
<dbReference type="GO" id="GO:0003676">
    <property type="term" value="F:nucleic acid binding"/>
    <property type="evidence" value="ECO:0007669"/>
    <property type="project" value="InterPro"/>
</dbReference>
<evidence type="ECO:0000313" key="4">
    <source>
        <dbReference type="Proteomes" id="UP000499080"/>
    </source>
</evidence>
<dbReference type="PANTHER" id="PTHR33332">
    <property type="entry name" value="REVERSE TRANSCRIPTASE DOMAIN-CONTAINING PROTEIN"/>
    <property type="match status" value="1"/>
</dbReference>
<keyword evidence="4" id="KW-1185">Reference proteome</keyword>
<dbReference type="GO" id="GO:0071897">
    <property type="term" value="P:DNA biosynthetic process"/>
    <property type="evidence" value="ECO:0007669"/>
    <property type="project" value="UniProtKB-ARBA"/>
</dbReference>
<evidence type="ECO:0000313" key="3">
    <source>
        <dbReference type="EMBL" id="GBM60937.1"/>
    </source>
</evidence>
<dbReference type="Gene3D" id="3.30.420.10">
    <property type="entry name" value="Ribonuclease H-like superfamily/Ribonuclease H"/>
    <property type="match status" value="1"/>
</dbReference>
<dbReference type="InterPro" id="IPR002156">
    <property type="entry name" value="RNaseH_domain"/>
</dbReference>
<dbReference type="SUPFAM" id="SSF56672">
    <property type="entry name" value="DNA/RNA polymerases"/>
    <property type="match status" value="1"/>
</dbReference>
<protein>
    <recommendedName>
        <fullName evidence="5">RNase H type-1 domain-containing protein</fullName>
    </recommendedName>
</protein>
<dbReference type="InterPro" id="IPR036397">
    <property type="entry name" value="RNaseH_sf"/>
</dbReference>
<evidence type="ECO:0000259" key="1">
    <source>
        <dbReference type="PROSITE" id="PS50878"/>
    </source>
</evidence>
<dbReference type="EMBL" id="BGPR01001746">
    <property type="protein sequence ID" value="GBM60937.1"/>
    <property type="molecule type" value="Genomic_DNA"/>
</dbReference>
<dbReference type="InterPro" id="IPR000477">
    <property type="entry name" value="RT_dom"/>
</dbReference>
<dbReference type="PROSITE" id="PS50879">
    <property type="entry name" value="RNASE_H_1"/>
    <property type="match status" value="1"/>
</dbReference>
<dbReference type="InterPro" id="IPR012337">
    <property type="entry name" value="RNaseH-like_sf"/>
</dbReference>
<gene>
    <name evidence="3" type="ORF">AVEN_192393_1</name>
</gene>
<dbReference type="GO" id="GO:0004523">
    <property type="term" value="F:RNA-DNA hybrid ribonuclease activity"/>
    <property type="evidence" value="ECO:0007669"/>
    <property type="project" value="InterPro"/>
</dbReference>
<dbReference type="SUPFAM" id="SSF53098">
    <property type="entry name" value="Ribonuclease H-like"/>
    <property type="match status" value="1"/>
</dbReference>
<dbReference type="Pfam" id="PF00078">
    <property type="entry name" value="RVT_1"/>
    <property type="match status" value="1"/>
</dbReference>
<feature type="domain" description="Reverse transcriptase" evidence="1">
    <location>
        <begin position="1"/>
        <end position="156"/>
    </location>
</feature>
<dbReference type="Pfam" id="PF00075">
    <property type="entry name" value="RNase_H"/>
    <property type="match status" value="1"/>
</dbReference>
<dbReference type="AlphaFoldDB" id="A0A4Y2H5X5"/>
<feature type="domain" description="RNase H type-1" evidence="2">
    <location>
        <begin position="257"/>
        <end position="371"/>
    </location>
</feature>
<organism evidence="3 4">
    <name type="scientific">Araneus ventricosus</name>
    <name type="common">Orbweaver spider</name>
    <name type="synonym">Epeira ventricosa</name>
    <dbReference type="NCBI Taxonomy" id="182803"/>
    <lineage>
        <taxon>Eukaryota</taxon>
        <taxon>Metazoa</taxon>
        <taxon>Ecdysozoa</taxon>
        <taxon>Arthropoda</taxon>
        <taxon>Chelicerata</taxon>
        <taxon>Arachnida</taxon>
        <taxon>Araneae</taxon>
        <taxon>Araneomorphae</taxon>
        <taxon>Entelegynae</taxon>
        <taxon>Araneoidea</taxon>
        <taxon>Araneidae</taxon>
        <taxon>Araneus</taxon>
    </lineage>
</organism>
<evidence type="ECO:0008006" key="5">
    <source>
        <dbReference type="Google" id="ProtNLM"/>
    </source>
</evidence>
<dbReference type="CDD" id="cd09276">
    <property type="entry name" value="Rnase_HI_RT_non_LTR"/>
    <property type="match status" value="1"/>
</dbReference>
<dbReference type="Proteomes" id="UP000499080">
    <property type="component" value="Unassembled WGS sequence"/>
</dbReference>
<reference evidence="3 4" key="1">
    <citation type="journal article" date="2019" name="Sci. Rep.">
        <title>Orb-weaving spider Araneus ventricosus genome elucidates the spidroin gene catalogue.</title>
        <authorList>
            <person name="Kono N."/>
            <person name="Nakamura H."/>
            <person name="Ohtoshi R."/>
            <person name="Moran D.A.P."/>
            <person name="Shinohara A."/>
            <person name="Yoshida Y."/>
            <person name="Fujiwara M."/>
            <person name="Mori M."/>
            <person name="Tomita M."/>
            <person name="Arakawa K."/>
        </authorList>
    </citation>
    <scope>NUCLEOTIDE SEQUENCE [LARGE SCALE GENOMIC DNA]</scope>
</reference>